<protein>
    <submittedName>
        <fullName evidence="2">Predicted protein</fullName>
    </submittedName>
</protein>
<dbReference type="Gramene" id="scaffold_102214.1">
    <property type="protein sequence ID" value="scaffold_102214.1"/>
    <property type="gene ID" value="scaffold_102214.1"/>
</dbReference>
<evidence type="ECO:0000256" key="1">
    <source>
        <dbReference type="SAM" id="MobiDB-lite"/>
    </source>
</evidence>
<accession>D7KI62</accession>
<evidence type="ECO:0000313" key="2">
    <source>
        <dbReference type="EMBL" id="EFH69329.1"/>
    </source>
</evidence>
<dbReference type="AlphaFoldDB" id="D7KI62"/>
<proteinExistence type="predicted"/>
<feature type="compositionally biased region" description="Basic and acidic residues" evidence="1">
    <location>
        <begin position="29"/>
        <end position="39"/>
    </location>
</feature>
<dbReference type="Proteomes" id="UP000008694">
    <property type="component" value="Unassembled WGS sequence"/>
</dbReference>
<dbReference type="EMBL" id="GL348713">
    <property type="protein sequence ID" value="EFH69329.1"/>
    <property type="molecule type" value="Genomic_DNA"/>
</dbReference>
<feature type="compositionally biased region" description="Basic and acidic residues" evidence="1">
    <location>
        <begin position="1"/>
        <end position="12"/>
    </location>
</feature>
<name>D7KI62_ARALL</name>
<sequence length="98" mass="11838">MKQEEARKKMKEEEGDLNHVQPTQTESNTIRRFDLNKPYDEEEDQSKNVYRIYDINSNSTREFDLNKTFYYDVGELHPDKGMEDTILTMLRIYFPDSY</sequence>
<keyword evidence="3" id="KW-1185">Reference proteome</keyword>
<dbReference type="HOGENOM" id="CLU_2336489_0_0_1"/>
<feature type="region of interest" description="Disordered" evidence="1">
    <location>
        <begin position="1"/>
        <end position="45"/>
    </location>
</feature>
<reference evidence="3" key="1">
    <citation type="journal article" date="2011" name="Nat. Genet.">
        <title>The Arabidopsis lyrata genome sequence and the basis of rapid genome size change.</title>
        <authorList>
            <person name="Hu T.T."/>
            <person name="Pattyn P."/>
            <person name="Bakker E.G."/>
            <person name="Cao J."/>
            <person name="Cheng J.-F."/>
            <person name="Clark R.M."/>
            <person name="Fahlgren N."/>
            <person name="Fawcett J.A."/>
            <person name="Grimwood J."/>
            <person name="Gundlach H."/>
            <person name="Haberer G."/>
            <person name="Hollister J.D."/>
            <person name="Ossowski S."/>
            <person name="Ottilar R.P."/>
            <person name="Salamov A.A."/>
            <person name="Schneeberger K."/>
            <person name="Spannagl M."/>
            <person name="Wang X."/>
            <person name="Yang L."/>
            <person name="Nasrallah M.E."/>
            <person name="Bergelson J."/>
            <person name="Carrington J.C."/>
            <person name="Gaut B.S."/>
            <person name="Schmutz J."/>
            <person name="Mayer K.F.X."/>
            <person name="Van de Peer Y."/>
            <person name="Grigoriev I.V."/>
            <person name="Nordborg M."/>
            <person name="Weigel D."/>
            <person name="Guo Y.-L."/>
        </authorList>
    </citation>
    <scope>NUCLEOTIDE SEQUENCE [LARGE SCALE GENOMIC DNA]</scope>
    <source>
        <strain evidence="3">cv. MN47</strain>
    </source>
</reference>
<evidence type="ECO:0000313" key="3">
    <source>
        <dbReference type="Proteomes" id="UP000008694"/>
    </source>
</evidence>
<organism evidence="3">
    <name type="scientific">Arabidopsis lyrata subsp. lyrata</name>
    <name type="common">Lyre-leaved rock-cress</name>
    <dbReference type="NCBI Taxonomy" id="81972"/>
    <lineage>
        <taxon>Eukaryota</taxon>
        <taxon>Viridiplantae</taxon>
        <taxon>Streptophyta</taxon>
        <taxon>Embryophyta</taxon>
        <taxon>Tracheophyta</taxon>
        <taxon>Spermatophyta</taxon>
        <taxon>Magnoliopsida</taxon>
        <taxon>eudicotyledons</taxon>
        <taxon>Gunneridae</taxon>
        <taxon>Pentapetalae</taxon>
        <taxon>rosids</taxon>
        <taxon>malvids</taxon>
        <taxon>Brassicales</taxon>
        <taxon>Brassicaceae</taxon>
        <taxon>Camelineae</taxon>
        <taxon>Arabidopsis</taxon>
    </lineage>
</organism>
<gene>
    <name evidence="2" type="ORF">ARALYDRAFT_889420</name>
</gene>